<feature type="compositionally biased region" description="Acidic residues" evidence="1">
    <location>
        <begin position="331"/>
        <end position="350"/>
    </location>
</feature>
<feature type="region of interest" description="Disordered" evidence="1">
    <location>
        <begin position="312"/>
        <end position="575"/>
    </location>
</feature>
<reference evidence="4" key="2">
    <citation type="journal article" date="2011" name="Proc. Natl. Acad. Sci. U.S.A.">
        <title>Obligate biotrophy features unraveled by the genomic analysis of rust fungi.</title>
        <authorList>
            <person name="Duplessis S."/>
            <person name="Cuomo C.A."/>
            <person name="Lin Y.-C."/>
            <person name="Aerts A."/>
            <person name="Tisserant E."/>
            <person name="Veneault-Fourrey C."/>
            <person name="Joly D.L."/>
            <person name="Hacquard S."/>
            <person name="Amselem J."/>
            <person name="Cantarel B.L."/>
            <person name="Chiu R."/>
            <person name="Coutinho P.M."/>
            <person name="Feau N."/>
            <person name="Field M."/>
            <person name="Frey P."/>
            <person name="Gelhaye E."/>
            <person name="Goldberg J."/>
            <person name="Grabherr M.G."/>
            <person name="Kodira C.D."/>
            <person name="Kohler A."/>
            <person name="Kuees U."/>
            <person name="Lindquist E.A."/>
            <person name="Lucas S.M."/>
            <person name="Mago R."/>
            <person name="Mauceli E."/>
            <person name="Morin E."/>
            <person name="Murat C."/>
            <person name="Pangilinan J.L."/>
            <person name="Park R."/>
            <person name="Pearson M."/>
            <person name="Quesneville H."/>
            <person name="Rouhier N."/>
            <person name="Sakthikumar S."/>
            <person name="Salamov A.A."/>
            <person name="Schmutz J."/>
            <person name="Selles B."/>
            <person name="Shapiro H."/>
            <person name="Tanguay P."/>
            <person name="Tuskan G.A."/>
            <person name="Henrissat B."/>
            <person name="Van de Peer Y."/>
            <person name="Rouze P."/>
            <person name="Ellis J.G."/>
            <person name="Dodds P.N."/>
            <person name="Schein J.E."/>
            <person name="Zhong S."/>
            <person name="Hamelin R.C."/>
            <person name="Grigoriev I.V."/>
            <person name="Szabo L.J."/>
            <person name="Martin F."/>
        </authorList>
    </citation>
    <scope>NUCLEOTIDE SEQUENCE [LARGE SCALE GENOMIC DNA]</scope>
    <source>
        <strain evidence="4">CRL 75-36-700-3 / race SCCL</strain>
    </source>
</reference>
<feature type="domain" description="FHA" evidence="2">
    <location>
        <begin position="47"/>
        <end position="99"/>
    </location>
</feature>
<feature type="compositionally biased region" description="Basic and acidic residues" evidence="1">
    <location>
        <begin position="354"/>
        <end position="368"/>
    </location>
</feature>
<feature type="compositionally biased region" description="Low complexity" evidence="1">
    <location>
        <begin position="473"/>
        <end position="495"/>
    </location>
</feature>
<reference key="1">
    <citation type="submission" date="2007-01" db="EMBL/GenBank/DDBJ databases">
        <title>The Genome Sequence of Puccinia graminis f. sp. tritici Strain CRL 75-36-700-3.</title>
        <authorList>
            <consortium name="The Broad Institute Genome Sequencing Platform"/>
            <person name="Birren B."/>
            <person name="Lander E."/>
            <person name="Galagan J."/>
            <person name="Nusbaum C."/>
            <person name="Devon K."/>
            <person name="Cuomo C."/>
            <person name="Jaffe D."/>
            <person name="Butler J."/>
            <person name="Alvarez P."/>
            <person name="Gnerre S."/>
            <person name="Grabherr M."/>
            <person name="Mauceli E."/>
            <person name="Brockman W."/>
            <person name="Young S."/>
            <person name="LaButti K."/>
            <person name="Sykes S."/>
            <person name="DeCaprio D."/>
            <person name="Crawford M."/>
            <person name="Koehrsen M."/>
            <person name="Engels R."/>
            <person name="Montgomery P."/>
            <person name="Pearson M."/>
            <person name="Howarth C."/>
            <person name="Larson L."/>
            <person name="White J."/>
            <person name="Zeng Q."/>
            <person name="Kodira C."/>
            <person name="Yandava C."/>
            <person name="Alvarado L."/>
            <person name="O'Leary S."/>
            <person name="Szabo L."/>
            <person name="Dean R."/>
            <person name="Schein J."/>
        </authorList>
    </citation>
    <scope>NUCLEOTIDE SEQUENCE</scope>
    <source>
        <strain>CRL 75-36-700-3</strain>
    </source>
</reference>
<feature type="compositionally biased region" description="Low complexity" evidence="1">
    <location>
        <begin position="247"/>
        <end position="279"/>
    </location>
</feature>
<feature type="compositionally biased region" description="Low complexity" evidence="1">
    <location>
        <begin position="1157"/>
        <end position="1167"/>
    </location>
</feature>
<feature type="compositionally biased region" description="Low complexity" evidence="1">
    <location>
        <begin position="757"/>
        <end position="788"/>
    </location>
</feature>
<protein>
    <recommendedName>
        <fullName evidence="2">FHA domain-containing protein</fullName>
    </recommendedName>
</protein>
<evidence type="ECO:0000259" key="2">
    <source>
        <dbReference type="PROSITE" id="PS50006"/>
    </source>
</evidence>
<dbReference type="InterPro" id="IPR000253">
    <property type="entry name" value="FHA_dom"/>
</dbReference>
<feature type="compositionally biased region" description="Pro residues" evidence="1">
    <location>
        <begin position="541"/>
        <end position="560"/>
    </location>
</feature>
<feature type="compositionally biased region" description="Basic residues" evidence="1">
    <location>
        <begin position="209"/>
        <end position="218"/>
    </location>
</feature>
<feature type="compositionally biased region" description="Acidic residues" evidence="1">
    <location>
        <begin position="985"/>
        <end position="1017"/>
    </location>
</feature>
<dbReference type="HOGENOM" id="CLU_273330_0_0_1"/>
<sequence>MEQPKHRPAHWQLHGEGLGYLLILEEEHNNNQLLPPKARLALKTQTTTIGSSNKLTTICLQDQTNIQPIHLIITINTQTHRASLQVVGSSGITLNQEHLNPSPELIPLNDRDTFYINQFPFRWEQRWDDHLIDWSRFDQQPAISSTSNQTLLLDILPEPSSPPATPSSNSKNSPCKLLISPTKTNCKELLFQWEPNHSQESSLDSSHVSFRKRSHPRSIKAASQNRTQSTDDSSSEDEEHHFNFKNHTSPPTTTTQQHHQSPLPSESPLSPTSPSSSSPINLDLTSLEEPQPRRKSLLQKLLIKQAVQTHLAHQSDPIEPNSLAASGFSSSEDDEDDQEDDPDSPDDDLAQDTNKLDDISSDEDHPTRMDNCNLSPARDSPPQSNPTAPSDAIFSSKPRPLSPAKNGLQPVSLPSTITRPVLDRRSMSPNAKLLSAFQSHSPSSPPPPATLVFPLKSSFRRQSYSADELAAFSSASTSPNSNPSTPSPSTSSHSARQASVRLNTQINSRSPSFPVDPHPFTNPETLRNRLRSSVRTTGSAPLPPPPPPQAPQAQPTPPNKQPDNITRPNTIPHRIIRTPRSFLIKRRGSLTPLTAPTCGPDPLLLLQSETQEDYEYFNQGDEKRKVRFDRDVFCLEFDQLPEELPLSRQPKRAKVLVEEQPDPPSDNAKRNGQRRNTLPSTTTNRPRRQSPRLAIPATSISTQPLTTTTTMMMVQEEEELEDSQSEEAEEDVLKRLRAAEAQSSIASVDLSGLSINPPSASSSPSHSGYPHSPAAIGQSPSTSTSLSLEEQDQDQAPKKPEALNRRRGSIIEAFAARLFPSSYSTTTTTESTRRSSMPANFGRLDEVESRLKGLRLTPSSDADPALHSLDPHHVSATHILRTRSEPVPSSSSSFPSIPTFAPNLQNVKQLFLLNSSFNNNNGNSNPLASIGTGFASLVNGIKRIGSPRASAITTDDSSDSEEDSEDLESDSDGSEGPNSSAQNDLDNEVGDDQEEGKEENEEDRTEMGDQPDDEDDDETKKNLGDQDKIEADPSTPSSLTIQADPTSQSRVPDPPAVVRRRPGRPKKQPPVPASGAADSNTESGAVSHGRPRRTRGGGDAASVGGTATGRRGRGARAGPEAGRPTAQLRFPHPGLLLHGSSAPSVGGFPASSKTSQAPAVPAVVPAAGPTLRPRKGKTQS</sequence>
<feature type="compositionally biased region" description="Basic and acidic residues" evidence="1">
    <location>
        <begin position="795"/>
        <end position="804"/>
    </location>
</feature>
<feature type="region of interest" description="Disordered" evidence="1">
    <location>
        <begin position="196"/>
        <end position="290"/>
    </location>
</feature>
<evidence type="ECO:0000256" key="1">
    <source>
        <dbReference type="SAM" id="MobiDB-lite"/>
    </source>
</evidence>
<dbReference type="GeneID" id="10529542"/>
<accession>E3KCL8</accession>
<dbReference type="Proteomes" id="UP000008783">
    <property type="component" value="Unassembled WGS sequence"/>
</dbReference>
<feature type="region of interest" description="Disordered" evidence="1">
    <location>
        <begin position="749"/>
        <end position="806"/>
    </location>
</feature>
<feature type="compositionally biased region" description="Acidic residues" evidence="1">
    <location>
        <begin position="956"/>
        <end position="973"/>
    </location>
</feature>
<dbReference type="KEGG" id="pgr:PGTG_07567"/>
<feature type="compositionally biased region" description="Low complexity" evidence="1">
    <location>
        <begin position="1116"/>
        <end position="1126"/>
    </location>
</feature>
<dbReference type="OrthoDB" id="2507830at2759"/>
<dbReference type="EMBL" id="DS178281">
    <property type="protein sequence ID" value="EFP82170.1"/>
    <property type="molecule type" value="Genomic_DNA"/>
</dbReference>
<organism evidence="3 4">
    <name type="scientific">Puccinia graminis f. sp. tritici (strain CRL 75-36-700-3 / race SCCL)</name>
    <name type="common">Black stem rust fungus</name>
    <dbReference type="NCBI Taxonomy" id="418459"/>
    <lineage>
        <taxon>Eukaryota</taxon>
        <taxon>Fungi</taxon>
        <taxon>Dikarya</taxon>
        <taxon>Basidiomycota</taxon>
        <taxon>Pucciniomycotina</taxon>
        <taxon>Pucciniomycetes</taxon>
        <taxon>Pucciniales</taxon>
        <taxon>Pucciniaceae</taxon>
        <taxon>Puccinia</taxon>
    </lineage>
</organism>
<feature type="region of interest" description="Disordered" evidence="1">
    <location>
        <begin position="154"/>
        <end position="176"/>
    </location>
</feature>
<feature type="region of interest" description="Disordered" evidence="1">
    <location>
        <begin position="656"/>
        <end position="707"/>
    </location>
</feature>
<gene>
    <name evidence="3" type="ORF">PGTG_07567</name>
</gene>
<proteinExistence type="predicted"/>
<dbReference type="InParanoid" id="E3KCL8"/>
<feature type="compositionally biased region" description="Polar residues" evidence="1">
    <location>
        <begin position="221"/>
        <end position="230"/>
    </location>
</feature>
<feature type="compositionally biased region" description="Polar residues" evidence="1">
    <location>
        <begin position="1034"/>
        <end position="1049"/>
    </location>
</feature>
<dbReference type="RefSeq" id="XP_003326589.1">
    <property type="nucleotide sequence ID" value="XM_003326541.2"/>
</dbReference>
<feature type="region of interest" description="Disordered" evidence="1">
    <location>
        <begin position="948"/>
        <end position="1180"/>
    </location>
</feature>
<feature type="compositionally biased region" description="Basic and acidic residues" evidence="1">
    <location>
        <begin position="1018"/>
        <end position="1031"/>
    </location>
</feature>
<dbReference type="SUPFAM" id="SSF49879">
    <property type="entry name" value="SMAD/FHA domain"/>
    <property type="match status" value="1"/>
</dbReference>
<dbReference type="AlphaFoldDB" id="E3KCL8"/>
<evidence type="ECO:0000313" key="4">
    <source>
        <dbReference type="Proteomes" id="UP000008783"/>
    </source>
</evidence>
<dbReference type="VEuPathDB" id="FungiDB:PGTG_07567"/>
<keyword evidence="4" id="KW-1185">Reference proteome</keyword>
<feature type="compositionally biased region" description="Basic residues" evidence="1">
    <location>
        <begin position="1058"/>
        <end position="1067"/>
    </location>
</feature>
<dbReference type="PROSITE" id="PS50006">
    <property type="entry name" value="FHA_DOMAIN"/>
    <property type="match status" value="1"/>
</dbReference>
<feature type="compositionally biased region" description="Polar residues" evidence="1">
    <location>
        <begin position="196"/>
        <end position="208"/>
    </location>
</feature>
<feature type="compositionally biased region" description="Polar residues" evidence="1">
    <location>
        <begin position="496"/>
        <end position="511"/>
    </location>
</feature>
<name>E3KCL8_PUCGT</name>
<dbReference type="InterPro" id="IPR008984">
    <property type="entry name" value="SMAD_FHA_dom_sf"/>
</dbReference>
<feature type="compositionally biased region" description="Polar residues" evidence="1">
    <location>
        <begin position="674"/>
        <end position="684"/>
    </location>
</feature>
<evidence type="ECO:0000313" key="3">
    <source>
        <dbReference type="EMBL" id="EFP82170.1"/>
    </source>
</evidence>